<dbReference type="InterPro" id="IPR036179">
    <property type="entry name" value="Ig-like_dom_sf"/>
</dbReference>
<dbReference type="PROSITE" id="PS50835">
    <property type="entry name" value="IG_LIKE"/>
    <property type="match status" value="2"/>
</dbReference>
<dbReference type="EMBL" id="AJVK01061133">
    <property type="status" value="NOT_ANNOTATED_CDS"/>
    <property type="molecule type" value="Genomic_DNA"/>
</dbReference>
<evidence type="ECO:0000256" key="7">
    <source>
        <dbReference type="ARBA" id="ARBA00023136"/>
    </source>
</evidence>
<sequence>MNYGETVQAQCTISGGDLPVNVTWYYNGLPLETYLGVYTEKRGNRINNLMIDSVVGKHMGNYTCVAVNRAGIVQHSAELRGPAVMGQDLTLTCSVPDGDLPIDIQWYFNGHAIMDTDDISMMK</sequence>
<dbReference type="GO" id="GO:0030424">
    <property type="term" value="C:axon"/>
    <property type="evidence" value="ECO:0007669"/>
    <property type="project" value="TreeGrafter"/>
</dbReference>
<evidence type="ECO:0000256" key="4">
    <source>
        <dbReference type="ARBA" id="ARBA00022737"/>
    </source>
</evidence>
<reference evidence="11" key="1">
    <citation type="submission" date="2022-08" db="UniProtKB">
        <authorList>
            <consortium name="EnsemblMetazoa"/>
        </authorList>
    </citation>
    <scope>IDENTIFICATION</scope>
    <source>
        <strain evidence="11">Israel</strain>
    </source>
</reference>
<evidence type="ECO:0000256" key="8">
    <source>
        <dbReference type="ARBA" id="ARBA00023157"/>
    </source>
</evidence>
<evidence type="ECO:0000256" key="1">
    <source>
        <dbReference type="ARBA" id="ARBA00004167"/>
    </source>
</evidence>
<dbReference type="VEuPathDB" id="VectorBase:PPAI007614"/>
<evidence type="ECO:0000313" key="12">
    <source>
        <dbReference type="Proteomes" id="UP000092462"/>
    </source>
</evidence>
<dbReference type="AlphaFoldDB" id="A0A1B0DHI0"/>
<dbReference type="InterPro" id="IPR013098">
    <property type="entry name" value="Ig_I-set"/>
</dbReference>
<dbReference type="Gene3D" id="2.60.40.10">
    <property type="entry name" value="Immunoglobulins"/>
    <property type="match status" value="2"/>
</dbReference>
<dbReference type="SMART" id="SM00408">
    <property type="entry name" value="IGc2"/>
    <property type="match status" value="1"/>
</dbReference>
<evidence type="ECO:0000256" key="6">
    <source>
        <dbReference type="ARBA" id="ARBA00022989"/>
    </source>
</evidence>
<dbReference type="PANTHER" id="PTHR10075">
    <property type="entry name" value="BASIGIN RELATED"/>
    <property type="match status" value="1"/>
</dbReference>
<dbReference type="FunFam" id="2.60.40.10:FF:000017">
    <property type="entry name" value="Down syndrome cell adhesion molecule b"/>
    <property type="match status" value="1"/>
</dbReference>
<keyword evidence="2" id="KW-0812">Transmembrane</keyword>
<keyword evidence="12" id="KW-1185">Reference proteome</keyword>
<organism evidence="11 12">
    <name type="scientific">Phlebotomus papatasi</name>
    <name type="common">Sandfly</name>
    <dbReference type="NCBI Taxonomy" id="29031"/>
    <lineage>
        <taxon>Eukaryota</taxon>
        <taxon>Metazoa</taxon>
        <taxon>Ecdysozoa</taxon>
        <taxon>Arthropoda</taxon>
        <taxon>Hexapoda</taxon>
        <taxon>Insecta</taxon>
        <taxon>Pterygota</taxon>
        <taxon>Neoptera</taxon>
        <taxon>Endopterygota</taxon>
        <taxon>Diptera</taxon>
        <taxon>Nematocera</taxon>
        <taxon>Psychodoidea</taxon>
        <taxon>Psychodidae</taxon>
        <taxon>Phlebotomus</taxon>
        <taxon>Phlebotomus</taxon>
    </lineage>
</organism>
<feature type="domain" description="Ig-like" evidence="10">
    <location>
        <begin position="1"/>
        <end position="80"/>
    </location>
</feature>
<dbReference type="GO" id="GO:0007411">
    <property type="term" value="P:axon guidance"/>
    <property type="evidence" value="ECO:0007669"/>
    <property type="project" value="TreeGrafter"/>
</dbReference>
<dbReference type="GO" id="GO:0007156">
    <property type="term" value="P:homophilic cell adhesion via plasma membrane adhesion molecules"/>
    <property type="evidence" value="ECO:0007669"/>
    <property type="project" value="TreeGrafter"/>
</dbReference>
<protein>
    <recommendedName>
        <fullName evidence="10">Ig-like domain-containing protein</fullName>
    </recommendedName>
</protein>
<keyword evidence="4" id="KW-0677">Repeat</keyword>
<proteinExistence type="predicted"/>
<evidence type="ECO:0000256" key="9">
    <source>
        <dbReference type="ARBA" id="ARBA00023319"/>
    </source>
</evidence>
<dbReference type="GO" id="GO:0005886">
    <property type="term" value="C:plasma membrane"/>
    <property type="evidence" value="ECO:0007669"/>
    <property type="project" value="TreeGrafter"/>
</dbReference>
<dbReference type="GO" id="GO:0070593">
    <property type="term" value="P:dendrite self-avoidance"/>
    <property type="evidence" value="ECO:0007669"/>
    <property type="project" value="TreeGrafter"/>
</dbReference>
<evidence type="ECO:0000256" key="2">
    <source>
        <dbReference type="ARBA" id="ARBA00022692"/>
    </source>
</evidence>
<keyword evidence="6" id="KW-1133">Transmembrane helix</keyword>
<feature type="domain" description="Ig-like" evidence="10">
    <location>
        <begin position="86"/>
        <end position="123"/>
    </location>
</feature>
<dbReference type="PANTHER" id="PTHR10075:SF14">
    <property type="entry name" value="CELL ADHESION MOLECULE DSCAM2-RELATED"/>
    <property type="match status" value="1"/>
</dbReference>
<dbReference type="SUPFAM" id="SSF48726">
    <property type="entry name" value="Immunoglobulin"/>
    <property type="match status" value="2"/>
</dbReference>
<evidence type="ECO:0000259" key="10">
    <source>
        <dbReference type="PROSITE" id="PS50835"/>
    </source>
</evidence>
<dbReference type="InterPro" id="IPR007110">
    <property type="entry name" value="Ig-like_dom"/>
</dbReference>
<comment type="subcellular location">
    <subcellularLocation>
        <location evidence="1">Membrane</location>
        <topology evidence="1">Single-pass membrane protein</topology>
    </subcellularLocation>
</comment>
<name>A0A1B0DHI0_PHLPP</name>
<keyword evidence="3" id="KW-0732">Signal</keyword>
<accession>A0A1B0DHI0</accession>
<evidence type="ECO:0000256" key="3">
    <source>
        <dbReference type="ARBA" id="ARBA00022729"/>
    </source>
</evidence>
<keyword evidence="7" id="KW-0472">Membrane</keyword>
<keyword evidence="5" id="KW-0130">Cell adhesion</keyword>
<dbReference type="InterPro" id="IPR013783">
    <property type="entry name" value="Ig-like_fold"/>
</dbReference>
<dbReference type="GO" id="GO:0098632">
    <property type="term" value="F:cell-cell adhesion mediator activity"/>
    <property type="evidence" value="ECO:0007669"/>
    <property type="project" value="TreeGrafter"/>
</dbReference>
<keyword evidence="8" id="KW-1015">Disulfide bond</keyword>
<evidence type="ECO:0000256" key="5">
    <source>
        <dbReference type="ARBA" id="ARBA00022889"/>
    </source>
</evidence>
<keyword evidence="9" id="KW-0393">Immunoglobulin domain</keyword>
<dbReference type="Proteomes" id="UP000092462">
    <property type="component" value="Unassembled WGS sequence"/>
</dbReference>
<dbReference type="Pfam" id="PF07679">
    <property type="entry name" value="I-set"/>
    <property type="match status" value="1"/>
</dbReference>
<dbReference type="InterPro" id="IPR003598">
    <property type="entry name" value="Ig_sub2"/>
</dbReference>
<dbReference type="EnsemblMetazoa" id="PPAI007614-RA">
    <property type="protein sequence ID" value="PPAI007614-PA"/>
    <property type="gene ID" value="PPAI007614"/>
</dbReference>
<evidence type="ECO:0000313" key="11">
    <source>
        <dbReference type="EnsemblMetazoa" id="PPAI007614-PA"/>
    </source>
</evidence>